<dbReference type="Gene3D" id="3.30.70.1820">
    <property type="entry name" value="L1 transposable element, RRM domain"/>
    <property type="match status" value="1"/>
</dbReference>
<dbReference type="Ensembl" id="ENSLBET00000016206.1">
    <property type="protein sequence ID" value="ENSLBEP00000015284.1"/>
    <property type="gene ID" value="ENSLBEG00000011896.1"/>
</dbReference>
<dbReference type="GeneTree" id="ENSGT00940000171721"/>
<dbReference type="AlphaFoldDB" id="A0A3Q3F6N2"/>
<dbReference type="SUPFAM" id="SSF57997">
    <property type="entry name" value="Tropomyosin"/>
    <property type="match status" value="1"/>
</dbReference>
<proteinExistence type="predicted"/>
<keyword evidence="1" id="KW-0175">Coiled coil</keyword>
<feature type="coiled-coil region" evidence="1">
    <location>
        <begin position="62"/>
        <end position="117"/>
    </location>
</feature>
<name>A0A3Q3F6N2_9LABR</name>
<sequence length="274" mass="30938">MSKQTKIQPRKSTAATTASQTSTAHEGGKTLPTMDATALIHEVTQNFSDVLENKLFKFSETLEKISTTLESQSKRITAAEQRVSDVEDTVAGLEARLADAEKKMKVMADGIVDMENRSRRDNIRVLNLKEGTEGKRPIDFFESWLPTVLSLEASPGTKSRIKIDRAHRSLGPRGARPRPVIIRLHNSRDKPRIMAAVRATPNLEYEGQRIFIHQDLSSVVRERRRAFNNVCQALIHKGIRFNMRFPATLTVNYNGAEHKFETPRDADNFINTLE</sequence>
<dbReference type="InterPro" id="IPR004244">
    <property type="entry name" value="Transposase_22"/>
</dbReference>
<reference evidence="3" key="1">
    <citation type="submission" date="2025-05" db="UniProtKB">
        <authorList>
            <consortium name="Ensembl"/>
        </authorList>
    </citation>
    <scope>IDENTIFICATION</scope>
</reference>
<dbReference type="Ensembl" id="ENSLBET00000040022.1">
    <property type="protein sequence ID" value="ENSLBEP00000038444.1"/>
    <property type="gene ID" value="ENSLBEG00000028657.1"/>
</dbReference>
<evidence type="ECO:0000256" key="2">
    <source>
        <dbReference type="SAM" id="MobiDB-lite"/>
    </source>
</evidence>
<evidence type="ECO:0000313" key="3">
    <source>
        <dbReference type="Ensembl" id="ENSLBEP00000015284.1"/>
    </source>
</evidence>
<feature type="region of interest" description="Disordered" evidence="2">
    <location>
        <begin position="1"/>
        <end position="30"/>
    </location>
</feature>
<evidence type="ECO:0008006" key="5">
    <source>
        <dbReference type="Google" id="ProtNLM"/>
    </source>
</evidence>
<keyword evidence="4" id="KW-1185">Reference proteome</keyword>
<organism evidence="3 4">
    <name type="scientific">Labrus bergylta</name>
    <name type="common">ballan wrasse</name>
    <dbReference type="NCBI Taxonomy" id="56723"/>
    <lineage>
        <taxon>Eukaryota</taxon>
        <taxon>Metazoa</taxon>
        <taxon>Chordata</taxon>
        <taxon>Craniata</taxon>
        <taxon>Vertebrata</taxon>
        <taxon>Euteleostomi</taxon>
        <taxon>Actinopterygii</taxon>
        <taxon>Neopterygii</taxon>
        <taxon>Teleostei</taxon>
        <taxon>Neoteleostei</taxon>
        <taxon>Acanthomorphata</taxon>
        <taxon>Eupercaria</taxon>
        <taxon>Labriformes</taxon>
        <taxon>Labridae</taxon>
        <taxon>Labrus</taxon>
    </lineage>
</organism>
<feature type="compositionally biased region" description="Low complexity" evidence="2">
    <location>
        <begin position="12"/>
        <end position="24"/>
    </location>
</feature>
<accession>A0A3Q3F6N2</accession>
<protein>
    <recommendedName>
        <fullName evidence="5">L1 transposable element RRM domain-containing protein</fullName>
    </recommendedName>
</protein>
<evidence type="ECO:0000256" key="1">
    <source>
        <dbReference type="SAM" id="Coils"/>
    </source>
</evidence>
<feature type="compositionally biased region" description="Polar residues" evidence="2">
    <location>
        <begin position="1"/>
        <end position="11"/>
    </location>
</feature>
<evidence type="ECO:0000313" key="4">
    <source>
        <dbReference type="Proteomes" id="UP000261660"/>
    </source>
</evidence>
<dbReference type="Proteomes" id="UP000261660">
    <property type="component" value="Unplaced"/>
</dbReference>
<dbReference type="PANTHER" id="PTHR11505">
    <property type="entry name" value="L1 TRANSPOSABLE ELEMENT-RELATED"/>
    <property type="match status" value="1"/>
</dbReference>